<dbReference type="InterPro" id="IPR005000">
    <property type="entry name" value="Aldolase/citrate-lyase_domain"/>
</dbReference>
<comment type="caution">
    <text evidence="5">The sequence shown here is derived from an EMBL/GenBank/DDBJ whole genome shotgun (WGS) entry which is preliminary data.</text>
</comment>
<dbReference type="PIRSF" id="PIRSF015582">
    <property type="entry name" value="Cit_lyase_B"/>
    <property type="match status" value="1"/>
</dbReference>
<sequence length="283" mass="29298">MTPTEDDDTTAIPTAWLFTPGTDPEHFDVAARCGAGVAILDLEDAVAKDHKDRARDSVIEHLKTRDVGDVRCAVRINPPNTVTGLRDLLALADSGVAPDYVVVPKVDAAATVDIVAEVLADAGLVTGVVAMIETAFAATTLHTIIQDARSPIAALMYGAADMAGDLGAETGTAVLAQARSACLLAAAAARIPVIDTPFFDIGDAAGLGIDIADAVRSGFSAKAAVHPAQIAPIVERFTPSADQIDWATNVVDTATGGVGTVDGQMVDEAIARRARRILARARR</sequence>
<feature type="domain" description="HpcH/HpaI aldolase/citrate lyase" evidence="4">
    <location>
        <begin position="16"/>
        <end position="227"/>
    </location>
</feature>
<dbReference type="EMBL" id="JBBPCN010000001">
    <property type="protein sequence ID" value="MEK8073508.1"/>
    <property type="molecule type" value="Genomic_DNA"/>
</dbReference>
<organism evidence="5 6">
    <name type="scientific">Rhodococcus navarretei</name>
    <dbReference type="NCBI Taxonomy" id="3128981"/>
    <lineage>
        <taxon>Bacteria</taxon>
        <taxon>Bacillati</taxon>
        <taxon>Actinomycetota</taxon>
        <taxon>Actinomycetes</taxon>
        <taxon>Mycobacteriales</taxon>
        <taxon>Nocardiaceae</taxon>
        <taxon>Rhodococcus</taxon>
    </lineage>
</organism>
<dbReference type="RefSeq" id="WP_341442455.1">
    <property type="nucleotide sequence ID" value="NZ_JBBPCN010000001.1"/>
</dbReference>
<dbReference type="InterPro" id="IPR011206">
    <property type="entry name" value="Citrate_lyase_beta/mcl1/mcl2"/>
</dbReference>
<keyword evidence="2" id="KW-0479">Metal-binding</keyword>
<reference evidence="5 6" key="1">
    <citation type="submission" date="2024-03" db="EMBL/GenBank/DDBJ databases">
        <title>Rhodococcus navarretei sp. nov. and Pseudarthrobacter quantumdoti sp. nov., two new species with the ability to biosynthesize Quantum Dots isolated from soil samples at Union Glacier, Antarctica.</title>
        <authorList>
            <person name="Vargas M."/>
        </authorList>
    </citation>
    <scope>NUCLEOTIDE SEQUENCE [LARGE SCALE GENOMIC DNA]</scope>
    <source>
        <strain evidence="5 6">EXRC-4A-4</strain>
    </source>
</reference>
<evidence type="ECO:0000313" key="6">
    <source>
        <dbReference type="Proteomes" id="UP001456513"/>
    </source>
</evidence>
<proteinExistence type="predicted"/>
<dbReference type="Gene3D" id="3.20.20.60">
    <property type="entry name" value="Phosphoenolpyruvate-binding domains"/>
    <property type="match status" value="1"/>
</dbReference>
<evidence type="ECO:0000313" key="5">
    <source>
        <dbReference type="EMBL" id="MEK8073508.1"/>
    </source>
</evidence>
<name>A0ABU9D1L8_9NOCA</name>
<comment type="cofactor">
    <cofactor evidence="1">
        <name>Mg(2+)</name>
        <dbReference type="ChEBI" id="CHEBI:18420"/>
    </cofactor>
</comment>
<keyword evidence="3" id="KW-0460">Magnesium</keyword>
<dbReference type="PANTHER" id="PTHR32308">
    <property type="entry name" value="LYASE BETA SUBUNIT, PUTATIVE (AFU_ORTHOLOGUE AFUA_4G13030)-RELATED"/>
    <property type="match status" value="1"/>
</dbReference>
<evidence type="ECO:0000256" key="1">
    <source>
        <dbReference type="ARBA" id="ARBA00001946"/>
    </source>
</evidence>
<evidence type="ECO:0000256" key="3">
    <source>
        <dbReference type="ARBA" id="ARBA00022842"/>
    </source>
</evidence>
<gene>
    <name evidence="5" type="ORF">AABD04_21925</name>
</gene>
<evidence type="ECO:0000259" key="4">
    <source>
        <dbReference type="Pfam" id="PF03328"/>
    </source>
</evidence>
<dbReference type="InterPro" id="IPR040442">
    <property type="entry name" value="Pyrv_kinase-like_dom_sf"/>
</dbReference>
<dbReference type="InterPro" id="IPR015813">
    <property type="entry name" value="Pyrv/PenolPyrv_kinase-like_dom"/>
</dbReference>
<dbReference type="SUPFAM" id="SSF51621">
    <property type="entry name" value="Phosphoenolpyruvate/pyruvate domain"/>
    <property type="match status" value="1"/>
</dbReference>
<accession>A0ABU9D1L8</accession>
<evidence type="ECO:0000256" key="2">
    <source>
        <dbReference type="ARBA" id="ARBA00022723"/>
    </source>
</evidence>
<keyword evidence="6" id="KW-1185">Reference proteome</keyword>
<dbReference type="Proteomes" id="UP001456513">
    <property type="component" value="Unassembled WGS sequence"/>
</dbReference>
<dbReference type="PANTHER" id="PTHR32308:SF0">
    <property type="entry name" value="HPCH_HPAI ALDOLASE_CITRATE LYASE DOMAIN-CONTAINING PROTEIN"/>
    <property type="match status" value="1"/>
</dbReference>
<dbReference type="GO" id="GO:0016829">
    <property type="term" value="F:lyase activity"/>
    <property type="evidence" value="ECO:0007669"/>
    <property type="project" value="UniProtKB-KW"/>
</dbReference>
<protein>
    <submittedName>
        <fullName evidence="5">CoA ester lyase</fullName>
    </submittedName>
</protein>
<keyword evidence="5" id="KW-0456">Lyase</keyword>
<dbReference type="Pfam" id="PF03328">
    <property type="entry name" value="HpcH_HpaI"/>
    <property type="match status" value="1"/>
</dbReference>